<name>A0A239C5K7_9ACTN</name>
<gene>
    <name evidence="1" type="ORF">SAMN06264365_110296</name>
</gene>
<dbReference type="InterPro" id="IPR011009">
    <property type="entry name" value="Kinase-like_dom_sf"/>
</dbReference>
<dbReference type="EMBL" id="FZNR01000010">
    <property type="protein sequence ID" value="SNS14958.1"/>
    <property type="molecule type" value="Genomic_DNA"/>
</dbReference>
<dbReference type="Proteomes" id="UP000198415">
    <property type="component" value="Unassembled WGS sequence"/>
</dbReference>
<evidence type="ECO:0000313" key="1">
    <source>
        <dbReference type="EMBL" id="SNS14958.1"/>
    </source>
</evidence>
<keyword evidence="2" id="KW-1185">Reference proteome</keyword>
<dbReference type="SUPFAM" id="SSF56112">
    <property type="entry name" value="Protein kinase-like (PK-like)"/>
    <property type="match status" value="1"/>
</dbReference>
<protein>
    <recommendedName>
        <fullName evidence="3">Protein kinase domain-containing protein</fullName>
    </recommendedName>
</protein>
<evidence type="ECO:0008006" key="3">
    <source>
        <dbReference type="Google" id="ProtNLM"/>
    </source>
</evidence>
<accession>A0A239C5K7</accession>
<proteinExistence type="predicted"/>
<reference evidence="1 2" key="1">
    <citation type="submission" date="2017-06" db="EMBL/GenBank/DDBJ databases">
        <authorList>
            <person name="Kim H.J."/>
            <person name="Triplett B.A."/>
        </authorList>
    </citation>
    <scope>NUCLEOTIDE SEQUENCE [LARGE SCALE GENOMIC DNA]</scope>
    <source>
        <strain evidence="1 2">DSM 43151</strain>
    </source>
</reference>
<dbReference type="AlphaFoldDB" id="A0A239C5K7"/>
<evidence type="ECO:0000313" key="2">
    <source>
        <dbReference type="Proteomes" id="UP000198415"/>
    </source>
</evidence>
<organism evidence="1 2">
    <name type="scientific">Actinoplanes regularis</name>
    <dbReference type="NCBI Taxonomy" id="52697"/>
    <lineage>
        <taxon>Bacteria</taxon>
        <taxon>Bacillati</taxon>
        <taxon>Actinomycetota</taxon>
        <taxon>Actinomycetes</taxon>
        <taxon>Micromonosporales</taxon>
        <taxon>Micromonosporaceae</taxon>
        <taxon>Actinoplanes</taxon>
    </lineage>
</organism>
<dbReference type="RefSeq" id="WP_143232549.1">
    <property type="nucleotide sequence ID" value="NZ_BOMU01000062.1"/>
</dbReference>
<dbReference type="OrthoDB" id="3700382at2"/>
<sequence>MPGPAAVPVTALRPSAAQPLLLPEGGTATVAQVEYEGRPYLFKRYHDEHRSAVRPGELDRLIAWQTRGSRADQQVMNAIAAWPRYAVWDRDGLAGMLIRPAPGAYFHRDRPRALDMLPDPGDGRPGERRDALAIRLNAFGHLVAAITWFHDRGVMINDLHAHNVLVSRFGDGVHLVDCDSMTGLHWRPVLPPPRNVAPDAMRAVIPGVDDPSQATDFARLAYVIISLLAGDEMEEIGEPTVEQLAGMIGDPMARFLCKALAMVVPVDDADRVWRVLGRSWREVAVWATAGGAEVTEPEPLWEPPLGTLLPPGFTFPRLDLSMLERPLVVPPQSVLERKRSGGVRAFLNRRFGVRWTI</sequence>